<dbReference type="GO" id="GO:0008270">
    <property type="term" value="F:zinc ion binding"/>
    <property type="evidence" value="ECO:0007669"/>
    <property type="project" value="UniProtKB-KW"/>
</dbReference>
<dbReference type="Pfam" id="PF01753">
    <property type="entry name" value="zf-MYND"/>
    <property type="match status" value="1"/>
</dbReference>
<evidence type="ECO:0000313" key="6">
    <source>
        <dbReference type="Proteomes" id="UP001107558"/>
    </source>
</evidence>
<dbReference type="Gene3D" id="6.10.140.2220">
    <property type="match status" value="1"/>
</dbReference>
<keyword evidence="3" id="KW-0862">Zinc</keyword>
<dbReference type="PROSITE" id="PS01360">
    <property type="entry name" value="ZF_MYND_1"/>
    <property type="match status" value="1"/>
</dbReference>
<dbReference type="InterPro" id="IPR046341">
    <property type="entry name" value="SET_dom_sf"/>
</dbReference>
<organism evidence="5 6">
    <name type="scientific">Polypedilum vanderplanki</name>
    <name type="common">Sleeping chironomid midge</name>
    <dbReference type="NCBI Taxonomy" id="319348"/>
    <lineage>
        <taxon>Eukaryota</taxon>
        <taxon>Metazoa</taxon>
        <taxon>Ecdysozoa</taxon>
        <taxon>Arthropoda</taxon>
        <taxon>Hexapoda</taxon>
        <taxon>Insecta</taxon>
        <taxon>Pterygota</taxon>
        <taxon>Neoptera</taxon>
        <taxon>Endopterygota</taxon>
        <taxon>Diptera</taxon>
        <taxon>Nematocera</taxon>
        <taxon>Chironomoidea</taxon>
        <taxon>Chironomidae</taxon>
        <taxon>Chironominae</taxon>
        <taxon>Polypedilum</taxon>
        <taxon>Polypedilum</taxon>
    </lineage>
</organism>
<dbReference type="GO" id="GO:0008170">
    <property type="term" value="F:N-methyltransferase activity"/>
    <property type="evidence" value="ECO:0007669"/>
    <property type="project" value="UniProtKB-ARBA"/>
</dbReference>
<accession>A0A9J6BMK6</accession>
<dbReference type="InterPro" id="IPR002893">
    <property type="entry name" value="Znf_MYND"/>
</dbReference>
<reference evidence="5" key="1">
    <citation type="submission" date="2021-03" db="EMBL/GenBank/DDBJ databases">
        <title>Chromosome level genome of the anhydrobiotic midge Polypedilum vanderplanki.</title>
        <authorList>
            <person name="Yoshida Y."/>
            <person name="Kikawada T."/>
            <person name="Gusev O."/>
        </authorList>
    </citation>
    <scope>NUCLEOTIDE SEQUENCE</scope>
    <source>
        <strain evidence="5">NIAS01</strain>
        <tissue evidence="5">Whole body or cell culture</tissue>
    </source>
</reference>
<sequence>MEHCVKSNVNSTKLREIGNQYYAKREFFEAILKYNKSLCYAENESENAALAYANRSAVYFEMKKFEKCMKNIELARAHNYPKKNFEILKKREEKCFELMKNLKITKSDNDEVNFFKLSHEGHKNVSTFSKYLELKYDKKYGRHIVTNKDLAVGDIIAIDESFSTALQKEFVYQRCGNCLKSNQLDLIPCFGCNQAMFCNENCKQNANENFHQYECSIMNLITSSILNSNMRMALRNFIIAISLFDDSIENLKRFFEINSTSCTIFDFKTELNVKQKLLAVNSLIFDDTIEVNDLVFDEIFLTTDKLKEMWKSHKDFIRKFLRKHTQIASMNFHEIYGWPLKIGGLIDPDVEKFQKSLAYQRGVVPYANGSFPFCALLNHSCAPNVCKIFIDNKIVMIVQRKIEAGMQLFDNYGYGFTNIPREYRQAELFKQYRFKCNCIACINDFGLLPSLKICDKKTFMVAKKTCSELSSLNQKKAKQKIKELSEIIQNQSKNFPSLEICSLMESFNACLEIVMKPEILFP</sequence>
<keyword evidence="2" id="KW-0863">Zinc-finger</keyword>
<dbReference type="Pfam" id="PF00856">
    <property type="entry name" value="SET"/>
    <property type="match status" value="1"/>
</dbReference>
<protein>
    <recommendedName>
        <fullName evidence="4">SET domain-containing protein</fullName>
    </recommendedName>
</protein>
<dbReference type="Proteomes" id="UP001107558">
    <property type="component" value="Chromosome 3"/>
</dbReference>
<evidence type="ECO:0000313" key="5">
    <source>
        <dbReference type="EMBL" id="KAG5671092.1"/>
    </source>
</evidence>
<evidence type="ECO:0000256" key="3">
    <source>
        <dbReference type="ARBA" id="ARBA00022833"/>
    </source>
</evidence>
<gene>
    <name evidence="5" type="ORF">PVAND_001306</name>
</gene>
<evidence type="ECO:0000256" key="1">
    <source>
        <dbReference type="ARBA" id="ARBA00022723"/>
    </source>
</evidence>
<proteinExistence type="predicted"/>
<keyword evidence="1" id="KW-0479">Metal-binding</keyword>
<dbReference type="InterPro" id="IPR001214">
    <property type="entry name" value="SET_dom"/>
</dbReference>
<dbReference type="Gene3D" id="1.10.220.160">
    <property type="match status" value="1"/>
</dbReference>
<dbReference type="GO" id="GO:0008276">
    <property type="term" value="F:protein methyltransferase activity"/>
    <property type="evidence" value="ECO:0007669"/>
    <property type="project" value="UniProtKB-ARBA"/>
</dbReference>
<dbReference type="EMBL" id="JADBJN010000003">
    <property type="protein sequence ID" value="KAG5671092.1"/>
    <property type="molecule type" value="Genomic_DNA"/>
</dbReference>
<dbReference type="GO" id="GO:0008757">
    <property type="term" value="F:S-adenosylmethionine-dependent methyltransferase activity"/>
    <property type="evidence" value="ECO:0007669"/>
    <property type="project" value="UniProtKB-ARBA"/>
</dbReference>
<dbReference type="Gene3D" id="2.170.270.10">
    <property type="entry name" value="SET domain"/>
    <property type="match status" value="1"/>
</dbReference>
<feature type="domain" description="SET" evidence="4">
    <location>
        <begin position="130"/>
        <end position="413"/>
    </location>
</feature>
<dbReference type="SUPFAM" id="SSF48452">
    <property type="entry name" value="TPR-like"/>
    <property type="match status" value="1"/>
</dbReference>
<keyword evidence="6" id="KW-1185">Reference proteome</keyword>
<dbReference type="Gene3D" id="1.25.40.10">
    <property type="entry name" value="Tetratricopeptide repeat domain"/>
    <property type="match status" value="1"/>
</dbReference>
<evidence type="ECO:0000259" key="4">
    <source>
        <dbReference type="PROSITE" id="PS50280"/>
    </source>
</evidence>
<dbReference type="PROSITE" id="PS50280">
    <property type="entry name" value="SET"/>
    <property type="match status" value="1"/>
</dbReference>
<dbReference type="OrthoDB" id="5945798at2759"/>
<dbReference type="SUPFAM" id="SSF82199">
    <property type="entry name" value="SET domain"/>
    <property type="match status" value="2"/>
</dbReference>
<dbReference type="AlphaFoldDB" id="A0A9J6BMK6"/>
<evidence type="ECO:0000256" key="2">
    <source>
        <dbReference type="ARBA" id="ARBA00022771"/>
    </source>
</evidence>
<dbReference type="PANTHER" id="PTHR47111:SF1">
    <property type="entry name" value="SET AND MYND DOMAIN-CONTAINING PROTEIN 4"/>
    <property type="match status" value="1"/>
</dbReference>
<dbReference type="InterPro" id="IPR011990">
    <property type="entry name" value="TPR-like_helical_dom_sf"/>
</dbReference>
<comment type="caution">
    <text evidence="5">The sequence shown here is derived from an EMBL/GenBank/DDBJ whole genome shotgun (WGS) entry which is preliminary data.</text>
</comment>
<dbReference type="PANTHER" id="PTHR47111">
    <property type="entry name" value="BCDNA.LD29892"/>
    <property type="match status" value="1"/>
</dbReference>
<name>A0A9J6BMK6_POLVA</name>